<evidence type="ECO:0000313" key="4">
    <source>
        <dbReference type="Proteomes" id="UP000596660"/>
    </source>
</evidence>
<dbReference type="PANTHER" id="PTHR34937">
    <property type="entry name" value="OS08G0559800 PROTEIN"/>
    <property type="match status" value="1"/>
</dbReference>
<keyword evidence="1" id="KW-0175">Coiled coil</keyword>
<gene>
    <name evidence="3" type="primary">LOC110709805</name>
</gene>
<dbReference type="RefSeq" id="XP_021743751.1">
    <property type="nucleotide sequence ID" value="XM_021888059.1"/>
</dbReference>
<feature type="coiled-coil region" evidence="1">
    <location>
        <begin position="473"/>
        <end position="644"/>
    </location>
</feature>
<feature type="coiled-coil region" evidence="1">
    <location>
        <begin position="225"/>
        <end position="298"/>
    </location>
</feature>
<reference evidence="3" key="1">
    <citation type="journal article" date="2017" name="Nature">
        <title>The genome of Chenopodium quinoa.</title>
        <authorList>
            <person name="Jarvis D.E."/>
            <person name="Ho Y.S."/>
            <person name="Lightfoot D.J."/>
            <person name="Schmoeckel S.M."/>
            <person name="Li B."/>
            <person name="Borm T.J.A."/>
            <person name="Ohyanagi H."/>
            <person name="Mineta K."/>
            <person name="Michell C.T."/>
            <person name="Saber N."/>
            <person name="Kharbatia N.M."/>
            <person name="Rupper R.R."/>
            <person name="Sharp A.R."/>
            <person name="Dally N."/>
            <person name="Boughton B.A."/>
            <person name="Woo Y.H."/>
            <person name="Gao G."/>
            <person name="Schijlen E.G.W.M."/>
            <person name="Guo X."/>
            <person name="Momin A.A."/>
            <person name="Negrao S."/>
            <person name="Al-Babili S."/>
            <person name="Gehring C."/>
            <person name="Roessner U."/>
            <person name="Jung C."/>
            <person name="Murphy K."/>
            <person name="Arold S.T."/>
            <person name="Gojobori T."/>
            <person name="van der Linden C.G."/>
            <person name="van Loo E.N."/>
            <person name="Jellen E.N."/>
            <person name="Maughan P.J."/>
            <person name="Tester M."/>
        </authorList>
    </citation>
    <scope>NUCLEOTIDE SEQUENCE [LARGE SCALE GENOMIC DNA]</scope>
    <source>
        <strain evidence="3">cv. PI 614886</strain>
    </source>
</reference>
<dbReference type="Proteomes" id="UP000596660">
    <property type="component" value="Unplaced"/>
</dbReference>
<feature type="region of interest" description="Disordered" evidence="2">
    <location>
        <begin position="1"/>
        <end position="32"/>
    </location>
</feature>
<dbReference type="PANTHER" id="PTHR34937:SF1">
    <property type="entry name" value="PARAMYOSIN"/>
    <property type="match status" value="1"/>
</dbReference>
<name>A0A803L0X1_CHEQI</name>
<dbReference type="OMA" id="YISKTHE"/>
<organism evidence="3 4">
    <name type="scientific">Chenopodium quinoa</name>
    <name type="common">Quinoa</name>
    <dbReference type="NCBI Taxonomy" id="63459"/>
    <lineage>
        <taxon>Eukaryota</taxon>
        <taxon>Viridiplantae</taxon>
        <taxon>Streptophyta</taxon>
        <taxon>Embryophyta</taxon>
        <taxon>Tracheophyta</taxon>
        <taxon>Spermatophyta</taxon>
        <taxon>Magnoliopsida</taxon>
        <taxon>eudicotyledons</taxon>
        <taxon>Gunneridae</taxon>
        <taxon>Pentapetalae</taxon>
        <taxon>Caryophyllales</taxon>
        <taxon>Chenopodiaceae</taxon>
        <taxon>Chenopodioideae</taxon>
        <taxon>Atripliceae</taxon>
        <taxon>Chenopodium</taxon>
    </lineage>
</organism>
<sequence length="685" mass="77912">MANAGEDESDAKLSDLEEEDNQQEEIKLAVNSPESEISVEKFNELLTEFDREKQARIAAENSKSELEVQFNRLKVLAREAIKKRDESAIQRDEVIKERDDAIRANEKLSNELSEVNKAKDEVSKQLEEALKGKESSRAEIEAAAQMLVTGIEKISGKVNHIKNFTAGGLPRSQKYTGLPAVAYGVIKRTNEIVEEVVKQIDSIAKSRDEARGMMEQRNYEIAIEVSELEASISQLRDEVTEKSGQIEYLEKSIAEKDEKLEEIESGMSERIGSVEDEREELRKLVDEYDGRIRELELEMEKQRPLLLEQLGFVSKIHDQLYNVIKIVDANNGDQSELSESLFLPQETGLEENIRASLAGLESIYELSRIVIAKTRDIMEEKSRVVKNLNETVARLFREKEHVGVLLRSALSKRLASVSTSETNTVFQVAENGLRESGIEFKFGRVLEDASKEGSQETKDDEIYALAGALEGIIKESQLQIIELQHTVEELRAESSLLKEHLETQSKELSQRKHRIEELEEKERQANENIEGLMIDIAAAEEEITRWKLAAEQEAAAGGAVEQEFHAEISSLKKEVEDTKQAMLELEKKLKFKEETAAAAMAAREAAEKSLRLADNRASRLRDRVEELTRQLENLDNKDDNRNSTRPRYVCWPWEWLGIDFVGTRRQIDMPEQQSPNEMELSEPLL</sequence>
<dbReference type="KEGG" id="cqi:110709805"/>
<evidence type="ECO:0000256" key="2">
    <source>
        <dbReference type="SAM" id="MobiDB-lite"/>
    </source>
</evidence>
<proteinExistence type="predicted"/>
<evidence type="ECO:0000256" key="1">
    <source>
        <dbReference type="SAM" id="Coils"/>
    </source>
</evidence>
<dbReference type="Gramene" id="AUR62005509-RA">
    <property type="protein sequence ID" value="AUR62005509-RA:cds"/>
    <property type="gene ID" value="AUR62005509"/>
</dbReference>
<keyword evidence="4" id="KW-1185">Reference proteome</keyword>
<dbReference type="EnsemblPlants" id="AUR62005509-RA">
    <property type="protein sequence ID" value="AUR62005509-RA:cds"/>
    <property type="gene ID" value="AUR62005509"/>
</dbReference>
<reference evidence="3" key="2">
    <citation type="submission" date="2021-03" db="UniProtKB">
        <authorList>
            <consortium name="EnsemblPlants"/>
        </authorList>
    </citation>
    <scope>IDENTIFICATION</scope>
</reference>
<dbReference type="OrthoDB" id="1682775at2759"/>
<feature type="coiled-coil region" evidence="1">
    <location>
        <begin position="91"/>
        <end position="143"/>
    </location>
</feature>
<protein>
    <submittedName>
        <fullName evidence="3">Uncharacterized protein</fullName>
    </submittedName>
</protein>
<accession>A0A803L0X1</accession>
<dbReference type="GeneID" id="110709805"/>
<dbReference type="SMR" id="A0A803L0X1"/>
<evidence type="ECO:0000313" key="3">
    <source>
        <dbReference type="EnsemblPlants" id="AUR62005509-RA:cds"/>
    </source>
</evidence>
<dbReference type="InterPro" id="IPR040300">
    <property type="entry name" value="At3g49055-like"/>
</dbReference>
<dbReference type="AlphaFoldDB" id="A0A803L0X1"/>